<dbReference type="Gene3D" id="2.60.40.1180">
    <property type="entry name" value="Golgi alpha-mannosidase II"/>
    <property type="match status" value="1"/>
</dbReference>
<dbReference type="EMBL" id="LR900991">
    <property type="protein sequence ID" value="CAD7247504.1"/>
    <property type="molecule type" value="Genomic_DNA"/>
</dbReference>
<evidence type="ECO:0000313" key="8">
    <source>
        <dbReference type="EMBL" id="CAD7247504.1"/>
    </source>
</evidence>
<dbReference type="PANTHER" id="PTHR22762:SF133">
    <property type="entry name" value="P-TYPE DOMAIN-CONTAINING PROTEIN"/>
    <property type="match status" value="1"/>
</dbReference>
<evidence type="ECO:0000256" key="1">
    <source>
        <dbReference type="ARBA" id="ARBA00007806"/>
    </source>
</evidence>
<dbReference type="PANTHER" id="PTHR22762">
    <property type="entry name" value="ALPHA-GLUCOSIDASE"/>
    <property type="match status" value="1"/>
</dbReference>
<dbReference type="Pfam" id="PF01055">
    <property type="entry name" value="Glyco_hydro_31_2nd"/>
    <property type="match status" value="1"/>
</dbReference>
<reference evidence="8" key="1">
    <citation type="submission" date="2020-11" db="EMBL/GenBank/DDBJ databases">
        <authorList>
            <person name="Tran Van P."/>
        </authorList>
    </citation>
    <scope>NUCLEOTIDE SEQUENCE</scope>
</reference>
<dbReference type="PROSITE" id="PS00129">
    <property type="entry name" value="GLYCOSYL_HYDROL_F31_1"/>
    <property type="match status" value="1"/>
</dbReference>
<dbReference type="Gene3D" id="3.10.100.10">
    <property type="entry name" value="Mannose-Binding Protein A, subunit A"/>
    <property type="match status" value="1"/>
</dbReference>
<dbReference type="Pfam" id="PF00059">
    <property type="entry name" value="Lectin_C"/>
    <property type="match status" value="1"/>
</dbReference>
<dbReference type="SMART" id="SM00034">
    <property type="entry name" value="CLECT"/>
    <property type="match status" value="1"/>
</dbReference>
<dbReference type="SUPFAM" id="SSF51445">
    <property type="entry name" value="(Trans)glycosidases"/>
    <property type="match status" value="1"/>
</dbReference>
<dbReference type="CDD" id="cd00037">
    <property type="entry name" value="CLECT"/>
    <property type="match status" value="1"/>
</dbReference>
<feature type="signal peptide" evidence="6">
    <location>
        <begin position="1"/>
        <end position="19"/>
    </location>
</feature>
<dbReference type="Pfam" id="PF21365">
    <property type="entry name" value="Glyco_hydro_31_3rd"/>
    <property type="match status" value="1"/>
</dbReference>
<dbReference type="InterPro" id="IPR017853">
    <property type="entry name" value="GH"/>
</dbReference>
<keyword evidence="6" id="KW-0732">Signal</keyword>
<dbReference type="Gene3D" id="2.60.40.1760">
    <property type="entry name" value="glycosyl hydrolase (family 31)"/>
    <property type="match status" value="1"/>
</dbReference>
<protein>
    <recommendedName>
        <fullName evidence="7">C-type lectin domain-containing protein</fullName>
    </recommendedName>
</protein>
<dbReference type="AlphaFoldDB" id="A0A7R8XD48"/>
<dbReference type="InterPro" id="IPR016187">
    <property type="entry name" value="CTDL_fold"/>
</dbReference>
<evidence type="ECO:0000256" key="5">
    <source>
        <dbReference type="RuleBase" id="RU361185"/>
    </source>
</evidence>
<dbReference type="GO" id="GO:0005975">
    <property type="term" value="P:carbohydrate metabolic process"/>
    <property type="evidence" value="ECO:0007669"/>
    <property type="project" value="InterPro"/>
</dbReference>
<dbReference type="InterPro" id="IPR013780">
    <property type="entry name" value="Glyco_hydro_b"/>
</dbReference>
<keyword evidence="3" id="KW-0325">Glycoprotein</keyword>
<gene>
    <name evidence="8" type="ORF">DSTB1V02_LOCUS7335</name>
</gene>
<organism evidence="8">
    <name type="scientific">Darwinula stevensoni</name>
    <dbReference type="NCBI Taxonomy" id="69355"/>
    <lineage>
        <taxon>Eukaryota</taxon>
        <taxon>Metazoa</taxon>
        <taxon>Ecdysozoa</taxon>
        <taxon>Arthropoda</taxon>
        <taxon>Crustacea</taxon>
        <taxon>Oligostraca</taxon>
        <taxon>Ostracoda</taxon>
        <taxon>Podocopa</taxon>
        <taxon>Podocopida</taxon>
        <taxon>Darwinulocopina</taxon>
        <taxon>Darwinuloidea</taxon>
        <taxon>Darwinulidae</taxon>
        <taxon>Darwinula</taxon>
    </lineage>
</organism>
<comment type="similarity">
    <text evidence="1 5">Belongs to the glycosyl hydrolase 31 family.</text>
</comment>
<dbReference type="SUPFAM" id="SSF56436">
    <property type="entry name" value="C-type lectin-like"/>
    <property type="match status" value="1"/>
</dbReference>
<dbReference type="InterPro" id="IPR001304">
    <property type="entry name" value="C-type_lectin-like"/>
</dbReference>
<dbReference type="SUPFAM" id="SSF51011">
    <property type="entry name" value="Glycosyl hydrolase domain"/>
    <property type="match status" value="1"/>
</dbReference>
<dbReference type="OrthoDB" id="1334205at2759"/>
<evidence type="ECO:0000256" key="2">
    <source>
        <dbReference type="ARBA" id="ARBA00022801"/>
    </source>
</evidence>
<feature type="domain" description="C-type lectin" evidence="7">
    <location>
        <begin position="44"/>
        <end position="160"/>
    </location>
</feature>
<dbReference type="EMBL" id="CAJPEV010001474">
    <property type="protein sequence ID" value="CAG0892867.1"/>
    <property type="molecule type" value="Genomic_DNA"/>
</dbReference>
<dbReference type="InterPro" id="IPR000322">
    <property type="entry name" value="Glyco_hydro_31_TIM"/>
</dbReference>
<evidence type="ECO:0000259" key="7">
    <source>
        <dbReference type="PROSITE" id="PS50041"/>
    </source>
</evidence>
<keyword evidence="4 5" id="KW-0326">Glycosidase</keyword>
<evidence type="ECO:0000313" key="9">
    <source>
        <dbReference type="Proteomes" id="UP000677054"/>
    </source>
</evidence>
<proteinExistence type="inferred from homology"/>
<feature type="chain" id="PRO_5036209150" description="C-type lectin domain-containing protein" evidence="6">
    <location>
        <begin position="20"/>
        <end position="860"/>
    </location>
</feature>
<dbReference type="InterPro" id="IPR011013">
    <property type="entry name" value="Gal_mutarotase_sf_dom"/>
</dbReference>
<dbReference type="GO" id="GO:0030246">
    <property type="term" value="F:carbohydrate binding"/>
    <property type="evidence" value="ECO:0007669"/>
    <property type="project" value="InterPro"/>
</dbReference>
<accession>A0A7R8XD48</accession>
<keyword evidence="2 5" id="KW-0378">Hydrolase</keyword>
<dbReference type="CDD" id="cd06602">
    <property type="entry name" value="GH31_MGAM_SI_GAA"/>
    <property type="match status" value="1"/>
</dbReference>
<sequence>MNALGCLVLLCIGIAGVQGQSLPCPLPPAPNRIGPGCPEGWLRDGSSCYWFNYTSIMFADAEKDCRWNGSHLATIHSQQELDYIIRTFGEDSWIGLNSLKSGGAAFEWMDGSPLDFTNWNAGEPSGGDEMCVEMMHWEGNPAHGKWNDILCSQPRQYICKIDLGESNLRRLDIYDGDSERFEVPADWNYVTRPVDQPQYNLILDSESIGSPFGFRIEREPDGAVIWDTSVGRVIFEDQFLQISTLLPSEDVYGFGENTHETFRHDFSAALTFVVSAKDEPPFGGTKNLYGSLPLYHCMEDAQGNTHGALFVNSNPLEYEFRRTSGGDPSLTLRSIGGIFDFHIFMGPDYNSITEDYTELVGRPMMPSYWALGFQISRYGHPNLQSFKNAVQRTVNANIPLDVVHGDIDYMRGMMDFTIDQVNWAGFGDYAAEIKAQGIRTVIILDPAIVADFTENYPPALHGFDADVYMKWANDSLVPDDQEPTARNYMLGYVWPAAKTVFPDFFKPATADWWVAEIKDFHDNQLAFDGIWIDMNEPANFGTNLEQPWNWPPDKPPWSLKCPETKWDYPPYLTRVVHFGAGSGTLADKTVCFSGAHEINGKVELHYNVHNMYGWSQSEPTLRAAREATGTRSMVFSRSTYPGSGRWAGHWFGDNSATWVDIHRSIINMFEFNMFGIPYCGADICGYFNLPSENMCLRWMQMGAFYPFSRNHNGDFSGEQDPALWDNVAEASRRALSIRYWFLPYLYTLLYEAHRDGSTVVRPLLAEFPTDLVARGVDDQFLWGSNLLISPVITETPLESRSAHFPAARWYNYHTREMEFEGPTTTTIDVPLLDIPVHMRGGGIFPMQEPAASTMLRSVQV</sequence>
<evidence type="ECO:0000256" key="3">
    <source>
        <dbReference type="ARBA" id="ARBA00023180"/>
    </source>
</evidence>
<dbReference type="SUPFAM" id="SSF74650">
    <property type="entry name" value="Galactose mutarotase-like"/>
    <property type="match status" value="1"/>
</dbReference>
<dbReference type="InterPro" id="IPR030458">
    <property type="entry name" value="Glyco_hydro_31_AS"/>
</dbReference>
<keyword evidence="9" id="KW-1185">Reference proteome</keyword>
<evidence type="ECO:0000256" key="6">
    <source>
        <dbReference type="SAM" id="SignalP"/>
    </source>
</evidence>
<dbReference type="GO" id="GO:0004558">
    <property type="term" value="F:alpha-1,4-glucosidase activity"/>
    <property type="evidence" value="ECO:0007669"/>
    <property type="project" value="TreeGrafter"/>
</dbReference>
<dbReference type="PROSITE" id="PS50041">
    <property type="entry name" value="C_TYPE_LECTIN_2"/>
    <property type="match status" value="1"/>
</dbReference>
<name>A0A7R8XD48_9CRUS</name>
<dbReference type="InterPro" id="IPR016186">
    <property type="entry name" value="C-type_lectin-like/link_sf"/>
</dbReference>
<evidence type="ECO:0000256" key="4">
    <source>
        <dbReference type="ARBA" id="ARBA00023295"/>
    </source>
</evidence>
<dbReference type="Proteomes" id="UP000677054">
    <property type="component" value="Unassembled WGS sequence"/>
</dbReference>
<dbReference type="Gene3D" id="3.20.20.80">
    <property type="entry name" value="Glycosidases"/>
    <property type="match status" value="1"/>
</dbReference>
<dbReference type="CDD" id="cd14752">
    <property type="entry name" value="GH31_N"/>
    <property type="match status" value="1"/>
</dbReference>
<dbReference type="InterPro" id="IPR048395">
    <property type="entry name" value="Glyco_hydro_31_C"/>
</dbReference>